<dbReference type="AlphaFoldDB" id="A0A1N7MCF6"/>
<proteinExistence type="predicted"/>
<reference evidence="2" key="1">
    <citation type="submission" date="2017-01" db="EMBL/GenBank/DDBJ databases">
        <authorList>
            <person name="Varghese N."/>
            <person name="Submissions S."/>
        </authorList>
    </citation>
    <scope>NUCLEOTIDE SEQUENCE [LARGE SCALE GENOMIC DNA]</scope>
    <source>
        <strain evidence="2">DSM 21068</strain>
    </source>
</reference>
<dbReference type="EMBL" id="FTOJ01000004">
    <property type="protein sequence ID" value="SIS83742.1"/>
    <property type="molecule type" value="Genomic_DNA"/>
</dbReference>
<evidence type="ECO:0000313" key="1">
    <source>
        <dbReference type="EMBL" id="SIS83742.1"/>
    </source>
</evidence>
<accession>A0A1N7MCF6</accession>
<gene>
    <name evidence="1" type="ORF">SAMN05421796_104164</name>
</gene>
<organism evidence="1 2">
    <name type="scientific">Chryseobacterium piscicola</name>
    <dbReference type="NCBI Taxonomy" id="551459"/>
    <lineage>
        <taxon>Bacteria</taxon>
        <taxon>Pseudomonadati</taxon>
        <taxon>Bacteroidota</taxon>
        <taxon>Flavobacteriia</taxon>
        <taxon>Flavobacteriales</taxon>
        <taxon>Weeksellaceae</taxon>
        <taxon>Chryseobacterium group</taxon>
        <taxon>Chryseobacterium</taxon>
    </lineage>
</organism>
<name>A0A1N7MCF6_9FLAO</name>
<protein>
    <submittedName>
        <fullName evidence="1">Uncharacterized protein</fullName>
    </submittedName>
</protein>
<sequence>MNLNLFRVQKYGKNKILLKIKMSRQKDDSKTAINKNN</sequence>
<dbReference type="Proteomes" id="UP000186246">
    <property type="component" value="Unassembled WGS sequence"/>
</dbReference>
<evidence type="ECO:0000313" key="2">
    <source>
        <dbReference type="Proteomes" id="UP000186246"/>
    </source>
</evidence>